<dbReference type="Pfam" id="PF13855">
    <property type="entry name" value="LRR_8"/>
    <property type="match status" value="1"/>
</dbReference>
<evidence type="ECO:0000313" key="14">
    <source>
        <dbReference type="RefSeq" id="XP_018483205.2"/>
    </source>
</evidence>
<proteinExistence type="inferred from homology"/>
<reference evidence="14" key="2">
    <citation type="submission" date="2025-08" db="UniProtKB">
        <authorList>
            <consortium name="RefSeq"/>
        </authorList>
    </citation>
    <scope>IDENTIFICATION</scope>
    <source>
        <tissue evidence="14">Leaf</tissue>
    </source>
</reference>
<sequence length="787" mass="87083">MTISNRSYCFSGIVTLYFFFFLAFLIPHTFASPCGHDQRDALLEFKHECLVNKSYSTPLLSSWNKSSDCCSWEGVTCHDKSGKVISLDLKFTPLNNSLKPNSGLFKLQHLSSLTLQNCGLYGEIPSSLRNLSRLTNLDLSYNGLVGELPAASVGNLSSLTRLDLWRNDLVGEVLVSIRNLTLLEYISLGYNKFGGYTPASFANFIKLSTFDISHNQFTGKFPFPLLNLTTSLSILGIGNNQFKSTFPSDMSGFHNLEYLDVSGNSFSGPFPTSLFTIPSLSSVNLEGNRFKGPIEFKNISSLSSQLGTLYLAQNKFDGPIPKSISSFHNLHILDVSHNSLSGPVPTPIFSNSDNLKRLYLSNNKLEGEIPSWFGGVLMLLVSDNSFTSFGKSLDLFDLDLLTQTLDFSSNSFQGPLPHWICNVNPLTRLNLDLSNNNFSGFIPQCLGNTIIGFKGLNLQNNNLSGVLPDVFVDATELVSFDVSNNQLEGKLPESLIHCISLLILNVQNNRIKDKFPSWLGPLVLLNVLIIGSNDFYGPLYHPHVSVGFQSLKIIDISRNNFNGTLPPFYFANWPEMTMLTEYGEGYMEDGYPYHISMEMVNKGVYMLFELIRTDFRAIDFSGNEFSGEIPTSVGLLKGLRLLNLSGNAFTSDIPQSLANLISLEALDLSRNQLSGQIPVNLGSLSFLSVINFSHNNLQGPIPRGTQFQRQNCSAFIGNPKLFGLEDICGETHHVPSLPPPQQEAEDLSEPKEQVISWKAAVIAYVPGVICGLVIGHIFSPFIHKWVK</sequence>
<dbReference type="AlphaFoldDB" id="A0A6J0NF89"/>
<evidence type="ECO:0000256" key="3">
    <source>
        <dbReference type="ARBA" id="ARBA00009592"/>
    </source>
</evidence>
<dbReference type="Proteomes" id="UP000504610">
    <property type="component" value="Chromosome 4"/>
</dbReference>
<dbReference type="Pfam" id="PF00560">
    <property type="entry name" value="LRR_1"/>
    <property type="match status" value="10"/>
</dbReference>
<keyword evidence="6 11" id="KW-0812">Transmembrane</keyword>
<evidence type="ECO:0000256" key="11">
    <source>
        <dbReference type="SAM" id="Phobius"/>
    </source>
</evidence>
<feature type="domain" description="Leucine-rich repeat-containing N-terminal plant-type" evidence="12">
    <location>
        <begin position="37"/>
        <end position="77"/>
    </location>
</feature>
<dbReference type="GeneID" id="108854195"/>
<feature type="transmembrane region" description="Helical" evidence="11">
    <location>
        <begin position="7"/>
        <end position="26"/>
    </location>
</feature>
<dbReference type="InterPro" id="IPR003591">
    <property type="entry name" value="Leu-rich_rpt_typical-subtyp"/>
</dbReference>
<evidence type="ECO:0000256" key="10">
    <source>
        <dbReference type="ARBA" id="ARBA00023180"/>
    </source>
</evidence>
<dbReference type="InterPro" id="IPR032675">
    <property type="entry name" value="LRR_dom_sf"/>
</dbReference>
<dbReference type="FunFam" id="3.80.10.10:FF:000095">
    <property type="entry name" value="LRR receptor-like serine/threonine-protein kinase GSO1"/>
    <property type="match status" value="1"/>
</dbReference>
<keyword evidence="8 11" id="KW-1133">Transmembrane helix</keyword>
<accession>A0A6J0NF89</accession>
<dbReference type="FunFam" id="3.80.10.10:FF:000213">
    <property type="entry name" value="Tyrosine-sulfated glycopeptide receptor 1"/>
    <property type="match status" value="1"/>
</dbReference>
<evidence type="ECO:0000313" key="13">
    <source>
        <dbReference type="Proteomes" id="UP000504610"/>
    </source>
</evidence>
<evidence type="ECO:0000256" key="7">
    <source>
        <dbReference type="ARBA" id="ARBA00022737"/>
    </source>
</evidence>
<evidence type="ECO:0000256" key="9">
    <source>
        <dbReference type="ARBA" id="ARBA00023136"/>
    </source>
</evidence>
<keyword evidence="13" id="KW-1185">Reference proteome</keyword>
<keyword evidence="10" id="KW-0325">Glycoprotein</keyword>
<keyword evidence="9 11" id="KW-0472">Membrane</keyword>
<keyword evidence="4" id="KW-1003">Cell membrane</keyword>
<evidence type="ECO:0000256" key="6">
    <source>
        <dbReference type="ARBA" id="ARBA00022692"/>
    </source>
</evidence>
<gene>
    <name evidence="14" type="primary">LOC108854195</name>
</gene>
<reference evidence="13" key="1">
    <citation type="journal article" date="2019" name="Database">
        <title>The radish genome database (RadishGD): an integrated information resource for radish genomics.</title>
        <authorList>
            <person name="Yu H.J."/>
            <person name="Baek S."/>
            <person name="Lee Y.J."/>
            <person name="Cho A."/>
            <person name="Mun J.H."/>
        </authorList>
    </citation>
    <scope>NUCLEOTIDE SEQUENCE [LARGE SCALE GENOMIC DNA]</scope>
    <source>
        <strain evidence="13">cv. WK10039</strain>
    </source>
</reference>
<evidence type="ECO:0000256" key="5">
    <source>
        <dbReference type="ARBA" id="ARBA00022614"/>
    </source>
</evidence>
<feature type="transmembrane region" description="Helical" evidence="11">
    <location>
        <begin position="761"/>
        <end position="782"/>
    </location>
</feature>
<dbReference type="Gene3D" id="3.80.10.10">
    <property type="entry name" value="Ribonuclease Inhibitor"/>
    <property type="match status" value="3"/>
</dbReference>
<dbReference type="GO" id="GO:0005886">
    <property type="term" value="C:plasma membrane"/>
    <property type="evidence" value="ECO:0007669"/>
    <property type="project" value="UniProtKB-SubCell"/>
</dbReference>
<evidence type="ECO:0000256" key="4">
    <source>
        <dbReference type="ARBA" id="ARBA00022475"/>
    </source>
</evidence>
<dbReference type="OrthoDB" id="442066at2759"/>
<evidence type="ECO:0000256" key="2">
    <source>
        <dbReference type="ARBA" id="ARBA00004236"/>
    </source>
</evidence>
<evidence type="ECO:0000259" key="12">
    <source>
        <dbReference type="Pfam" id="PF08263"/>
    </source>
</evidence>
<organism evidence="13 14">
    <name type="scientific">Raphanus sativus</name>
    <name type="common">Radish</name>
    <name type="synonym">Raphanus raphanistrum var. sativus</name>
    <dbReference type="NCBI Taxonomy" id="3726"/>
    <lineage>
        <taxon>Eukaryota</taxon>
        <taxon>Viridiplantae</taxon>
        <taxon>Streptophyta</taxon>
        <taxon>Embryophyta</taxon>
        <taxon>Tracheophyta</taxon>
        <taxon>Spermatophyta</taxon>
        <taxon>Magnoliopsida</taxon>
        <taxon>eudicotyledons</taxon>
        <taxon>Gunneridae</taxon>
        <taxon>Pentapetalae</taxon>
        <taxon>rosids</taxon>
        <taxon>malvids</taxon>
        <taxon>Brassicales</taxon>
        <taxon>Brassicaceae</taxon>
        <taxon>Brassiceae</taxon>
        <taxon>Raphanus</taxon>
    </lineage>
</organism>
<dbReference type="PANTHER" id="PTHR48065">
    <property type="entry name" value="OS10G0469600 PROTEIN"/>
    <property type="match status" value="1"/>
</dbReference>
<keyword evidence="5" id="KW-0433">Leucine-rich repeat</keyword>
<dbReference type="RefSeq" id="XP_018483205.2">
    <property type="nucleotide sequence ID" value="XM_018627703.2"/>
</dbReference>
<comment type="subcellular location">
    <subcellularLocation>
        <location evidence="2">Cell membrane</location>
    </subcellularLocation>
    <subcellularLocation>
        <location evidence="1">Membrane</location>
        <topology evidence="1">Single-pass membrane protein</topology>
    </subcellularLocation>
</comment>
<dbReference type="SMART" id="SM00369">
    <property type="entry name" value="LRR_TYP"/>
    <property type="match status" value="6"/>
</dbReference>
<dbReference type="SUPFAM" id="SSF52058">
    <property type="entry name" value="L domain-like"/>
    <property type="match status" value="2"/>
</dbReference>
<evidence type="ECO:0000256" key="8">
    <source>
        <dbReference type="ARBA" id="ARBA00022989"/>
    </source>
</evidence>
<name>A0A6J0NF89_RAPSA</name>
<evidence type="ECO:0000256" key="1">
    <source>
        <dbReference type="ARBA" id="ARBA00004167"/>
    </source>
</evidence>
<dbReference type="InterPro" id="IPR013210">
    <property type="entry name" value="LRR_N_plant-typ"/>
</dbReference>
<dbReference type="PANTHER" id="PTHR48065:SF72">
    <property type="entry name" value="LEUCINE-RICH REPEAT-CONTAINING N-TERMINAL PLANT-TYPE DOMAIN-CONTAINING PROTEIN"/>
    <property type="match status" value="1"/>
</dbReference>
<comment type="similarity">
    <text evidence="3">Belongs to the RLP family.</text>
</comment>
<keyword evidence="7" id="KW-0677">Repeat</keyword>
<dbReference type="Pfam" id="PF08263">
    <property type="entry name" value="LRRNT_2"/>
    <property type="match status" value="1"/>
</dbReference>
<protein>
    <submittedName>
        <fullName evidence="14">Receptor-like protein 30</fullName>
    </submittedName>
</protein>
<dbReference type="InterPro" id="IPR001611">
    <property type="entry name" value="Leu-rich_rpt"/>
</dbReference>
<dbReference type="KEGG" id="rsz:108854195"/>